<sequence>MGVRLYFLRRVKTIAFAGLLATTGLACAETNISAVFSPSSEAVRNSLISSSLILQAERDGTTDTQELLAAARADYERLLAVLYDAGYYGSVISITVDGREAALIPPLESPERIDEISLRIDLGPIYRFSEANIGPLAAQTELPEEFRRGAIASTGAIRDAAGAAVDGWRSNGNALAEIGGQQIIARHDENRVSAKVAVSPGPVLAFGEVSIKGNSEVRSRRIDTIAGLTPGQRFDPDEIDRAERRLRRTGSFRSVVINESDVATPDGRLPLTIEVAEQTPRRFGFGAEYSTIDGVRLTGFWLHRNFLGGAERFRVDTEVAGIGGETGGIDYGVDVRYERPATPRADVDLFAEIGFERLEEPDFKSRTGEFTLGFTRYAADDLIVTFGLGYLYSEVDDDFGNETYSLLTLPLSATRDRRDDLLDPTKGVFFKAEATPFYGFGDTESGAQLKFDARGYRTFGENIPVTAALRLQLGSLVGPALTESPPFYRFYSGGGGTVRGQDYQSLAVDINGDRTGGRSFAGISGEARVRVTDNITMVGFYDWGFVAAESFTDGGDTHAGAGLGLRYNTGIGPIRLDLATPVSGSADASNIYIYVGIGQAF</sequence>
<dbReference type="Gene3D" id="3.10.20.310">
    <property type="entry name" value="membrane protein fhac"/>
    <property type="match status" value="1"/>
</dbReference>
<evidence type="ECO:0000256" key="2">
    <source>
        <dbReference type="ARBA" id="ARBA00022452"/>
    </source>
</evidence>
<keyword evidence="7" id="KW-1185">Reference proteome</keyword>
<dbReference type="InterPro" id="IPR000184">
    <property type="entry name" value="Bac_surfAg_D15"/>
</dbReference>
<dbReference type="PANTHER" id="PTHR12815:SF42">
    <property type="entry name" value="BACTERIAL SURFACE ANTIGEN (D15) DOMAIN-CONTAINING PROTEIN"/>
    <property type="match status" value="1"/>
</dbReference>
<accession>A0A238IZ31</accession>
<reference evidence="6 7" key="1">
    <citation type="submission" date="2017-05" db="EMBL/GenBank/DDBJ databases">
        <authorList>
            <person name="Song R."/>
            <person name="Chenine A.L."/>
            <person name="Ruprecht R.M."/>
        </authorList>
    </citation>
    <scope>NUCLEOTIDE SEQUENCE [LARGE SCALE GENOMIC DNA]</scope>
    <source>
        <strain evidence="6 7">CECT 8489</strain>
    </source>
</reference>
<evidence type="ECO:0000313" key="7">
    <source>
        <dbReference type="Proteomes" id="UP000201838"/>
    </source>
</evidence>
<organism evidence="6 7">
    <name type="scientific">Boseongicola aestuarii</name>
    <dbReference type="NCBI Taxonomy" id="1470561"/>
    <lineage>
        <taxon>Bacteria</taxon>
        <taxon>Pseudomonadati</taxon>
        <taxon>Pseudomonadota</taxon>
        <taxon>Alphaproteobacteria</taxon>
        <taxon>Rhodobacterales</taxon>
        <taxon>Paracoccaceae</taxon>
        <taxon>Boseongicola</taxon>
    </lineage>
</organism>
<keyword evidence="2" id="KW-1134">Transmembrane beta strand</keyword>
<evidence type="ECO:0000259" key="5">
    <source>
        <dbReference type="PROSITE" id="PS51779"/>
    </source>
</evidence>
<dbReference type="InterPro" id="IPR039910">
    <property type="entry name" value="D15-like"/>
</dbReference>
<dbReference type="OrthoDB" id="9769707at2"/>
<dbReference type="InterPro" id="IPR010827">
    <property type="entry name" value="BamA/TamA_POTRA"/>
</dbReference>
<gene>
    <name evidence="6" type="primary">tamA</name>
    <name evidence="6" type="ORF">BOA8489_01346</name>
</gene>
<dbReference type="PROSITE" id="PS51257">
    <property type="entry name" value="PROKAR_LIPOPROTEIN"/>
    <property type="match status" value="1"/>
</dbReference>
<feature type="chain" id="PRO_5012398733" evidence="4">
    <location>
        <begin position="29"/>
        <end position="601"/>
    </location>
</feature>
<dbReference type="InterPro" id="IPR034746">
    <property type="entry name" value="POTRA"/>
</dbReference>
<comment type="subcellular location">
    <subcellularLocation>
        <location evidence="1">Membrane</location>
    </subcellularLocation>
</comment>
<dbReference type="AlphaFoldDB" id="A0A238IZ31"/>
<keyword evidence="3" id="KW-0472">Membrane</keyword>
<keyword evidence="2" id="KW-0812">Transmembrane</keyword>
<name>A0A238IZ31_9RHOB</name>
<keyword evidence="4" id="KW-0732">Signal</keyword>
<dbReference type="EMBL" id="FXXQ01000003">
    <property type="protein sequence ID" value="SMX23242.1"/>
    <property type="molecule type" value="Genomic_DNA"/>
</dbReference>
<evidence type="ECO:0000256" key="1">
    <source>
        <dbReference type="ARBA" id="ARBA00004370"/>
    </source>
</evidence>
<protein>
    <submittedName>
        <fullName evidence="6">Translocation and assembly module TamA</fullName>
    </submittedName>
</protein>
<dbReference type="Proteomes" id="UP000201838">
    <property type="component" value="Unassembled WGS sequence"/>
</dbReference>
<feature type="signal peptide" evidence="4">
    <location>
        <begin position="1"/>
        <end position="28"/>
    </location>
</feature>
<evidence type="ECO:0000313" key="6">
    <source>
        <dbReference type="EMBL" id="SMX23242.1"/>
    </source>
</evidence>
<dbReference type="PANTHER" id="PTHR12815">
    <property type="entry name" value="SORTING AND ASSEMBLY MACHINERY SAMM50 PROTEIN FAMILY MEMBER"/>
    <property type="match status" value="1"/>
</dbReference>
<proteinExistence type="predicted"/>
<evidence type="ECO:0000256" key="4">
    <source>
        <dbReference type="SAM" id="SignalP"/>
    </source>
</evidence>
<dbReference type="Gene3D" id="2.40.160.50">
    <property type="entry name" value="membrane protein fhac: a member of the omp85/tpsb transporter family"/>
    <property type="match status" value="1"/>
</dbReference>
<feature type="domain" description="POTRA" evidence="5">
    <location>
        <begin position="204"/>
        <end position="278"/>
    </location>
</feature>
<dbReference type="Pfam" id="PF07244">
    <property type="entry name" value="POTRA"/>
    <property type="match status" value="1"/>
</dbReference>
<dbReference type="PROSITE" id="PS51779">
    <property type="entry name" value="POTRA"/>
    <property type="match status" value="1"/>
</dbReference>
<evidence type="ECO:0000256" key="3">
    <source>
        <dbReference type="ARBA" id="ARBA00023136"/>
    </source>
</evidence>
<dbReference type="GO" id="GO:0019867">
    <property type="term" value="C:outer membrane"/>
    <property type="evidence" value="ECO:0007669"/>
    <property type="project" value="InterPro"/>
</dbReference>
<dbReference type="Pfam" id="PF01103">
    <property type="entry name" value="Omp85"/>
    <property type="match status" value="1"/>
</dbReference>